<gene>
    <name evidence="1" type="ORF">Q5P01_015169</name>
</gene>
<comment type="caution">
    <text evidence="1">The sequence shown here is derived from an EMBL/GenBank/DDBJ whole genome shotgun (WGS) entry which is preliminary data.</text>
</comment>
<dbReference type="AlphaFoldDB" id="A0AA88MLF3"/>
<proteinExistence type="predicted"/>
<sequence>METIRLHNFLLDLARPALGLGALVTASLYLVSFGNKGSYCARTDDVENNETSGSDTVKPMATRATRPLVLSSQLRSALLLIAESWLERGDERLEVRTEGFIELEDGGRKDEGNEAGVREMVAH</sequence>
<dbReference type="EMBL" id="JAUPFM010000011">
    <property type="protein sequence ID" value="KAK2837957.1"/>
    <property type="molecule type" value="Genomic_DNA"/>
</dbReference>
<accession>A0AA88MLF3</accession>
<dbReference type="Proteomes" id="UP001187415">
    <property type="component" value="Unassembled WGS sequence"/>
</dbReference>
<protein>
    <submittedName>
        <fullName evidence="1">Uncharacterized protein</fullName>
    </submittedName>
</protein>
<reference evidence="1" key="1">
    <citation type="submission" date="2023-07" db="EMBL/GenBank/DDBJ databases">
        <title>Chromosome-level Genome Assembly of Striped Snakehead (Channa striata).</title>
        <authorList>
            <person name="Liu H."/>
        </authorList>
    </citation>
    <scope>NUCLEOTIDE SEQUENCE</scope>
    <source>
        <strain evidence="1">Gz</strain>
        <tissue evidence="1">Muscle</tissue>
    </source>
</reference>
<evidence type="ECO:0000313" key="2">
    <source>
        <dbReference type="Proteomes" id="UP001187415"/>
    </source>
</evidence>
<name>A0AA88MLF3_CHASR</name>
<keyword evidence="2" id="KW-1185">Reference proteome</keyword>
<organism evidence="1 2">
    <name type="scientific">Channa striata</name>
    <name type="common">Snakehead murrel</name>
    <name type="synonym">Ophicephalus striatus</name>
    <dbReference type="NCBI Taxonomy" id="64152"/>
    <lineage>
        <taxon>Eukaryota</taxon>
        <taxon>Metazoa</taxon>
        <taxon>Chordata</taxon>
        <taxon>Craniata</taxon>
        <taxon>Vertebrata</taxon>
        <taxon>Euteleostomi</taxon>
        <taxon>Actinopterygii</taxon>
        <taxon>Neopterygii</taxon>
        <taxon>Teleostei</taxon>
        <taxon>Neoteleostei</taxon>
        <taxon>Acanthomorphata</taxon>
        <taxon>Anabantaria</taxon>
        <taxon>Anabantiformes</taxon>
        <taxon>Channoidei</taxon>
        <taxon>Channidae</taxon>
        <taxon>Channa</taxon>
    </lineage>
</organism>
<evidence type="ECO:0000313" key="1">
    <source>
        <dbReference type="EMBL" id="KAK2837957.1"/>
    </source>
</evidence>